<dbReference type="SUPFAM" id="SSF53474">
    <property type="entry name" value="alpha/beta-Hydrolases"/>
    <property type="match status" value="1"/>
</dbReference>
<comment type="caution">
    <text evidence="1">The sequence shown here is derived from an EMBL/GenBank/DDBJ whole genome shotgun (WGS) entry which is preliminary data.</text>
</comment>
<reference evidence="1 2" key="1">
    <citation type="journal article" date="2021" name="Int. J. Syst. Evol. Microbiol.">
        <title>Reticulibacter mediterranei gen. nov., sp. nov., within the new family Reticulibacteraceae fam. nov., and Ktedonospora formicarum gen. nov., sp. nov., Ktedonobacter robiniae sp. nov., Dictyobacter formicarum sp. nov. and Dictyobacter arantiisoli sp. nov., belonging to the class Ktedonobacteria.</title>
        <authorList>
            <person name="Yabe S."/>
            <person name="Zheng Y."/>
            <person name="Wang C.M."/>
            <person name="Sakai Y."/>
            <person name="Abe K."/>
            <person name="Yokota A."/>
            <person name="Donadio S."/>
            <person name="Cavaletti L."/>
            <person name="Monciardini P."/>
        </authorList>
    </citation>
    <scope>NUCLEOTIDE SEQUENCE [LARGE SCALE GENOMIC DNA]</scope>
    <source>
        <strain evidence="1 2">SOSP1-9</strain>
    </source>
</reference>
<evidence type="ECO:0000313" key="2">
    <source>
        <dbReference type="Proteomes" id="UP000635565"/>
    </source>
</evidence>
<dbReference type="InterPro" id="IPR050471">
    <property type="entry name" value="AB_hydrolase"/>
</dbReference>
<dbReference type="Proteomes" id="UP000635565">
    <property type="component" value="Unassembled WGS sequence"/>
</dbReference>
<dbReference type="PANTHER" id="PTHR43433:SF5">
    <property type="entry name" value="AB HYDROLASE-1 DOMAIN-CONTAINING PROTEIN"/>
    <property type="match status" value="1"/>
</dbReference>
<dbReference type="RefSeq" id="WP_201361130.1">
    <property type="nucleotide sequence ID" value="NZ_BNJJ01000003.1"/>
</dbReference>
<dbReference type="EMBL" id="BNJJ01000003">
    <property type="protein sequence ID" value="GHO83469.1"/>
    <property type="molecule type" value="Genomic_DNA"/>
</dbReference>
<evidence type="ECO:0008006" key="3">
    <source>
        <dbReference type="Google" id="ProtNLM"/>
    </source>
</evidence>
<dbReference type="Gene3D" id="3.40.50.1820">
    <property type="entry name" value="alpha/beta hydrolase"/>
    <property type="match status" value="1"/>
</dbReference>
<sequence length="304" mass="35326">MTTSTDRWIDDATFHEDVGYIESLWQQRSIGTIELPLIDIGRGEPLVFVPILEHLEFVYSRQVRQMSKSRRVILYRRQEMRTTPFGLNDRAEELRQVLDGLSLECPDLVGHGDAAMVLFEFALRYPQRCRSLTIIAQGGDYRITPHPFIWFLHELLYRLPVEHVLPASILRANVINYIMSHSMDNRTAPSLPRHLIEEQFCKITQWPFVYKCSVLPIIHNFDIRKRLNGLTMPVLLINRTDDVLSPEAKTRWLARHLPNCAGYHVVSGRERFFMYSRAETVTPLIEAFLAASNTKRGPLKQLQQ</sequence>
<protein>
    <recommendedName>
        <fullName evidence="3">Alpha/beta hydrolase</fullName>
    </recommendedName>
</protein>
<evidence type="ECO:0000313" key="1">
    <source>
        <dbReference type="EMBL" id="GHO83469.1"/>
    </source>
</evidence>
<dbReference type="InterPro" id="IPR029058">
    <property type="entry name" value="AB_hydrolase_fold"/>
</dbReference>
<keyword evidence="2" id="KW-1185">Reference proteome</keyword>
<accession>A0ABQ3VCI5</accession>
<proteinExistence type="predicted"/>
<gene>
    <name evidence="1" type="ORF">KSZ_14750</name>
</gene>
<name>A0ABQ3VCI5_9CHLR</name>
<dbReference type="PANTHER" id="PTHR43433">
    <property type="entry name" value="HYDROLASE, ALPHA/BETA FOLD FAMILY PROTEIN"/>
    <property type="match status" value="1"/>
</dbReference>
<organism evidence="1 2">
    <name type="scientific">Dictyobacter formicarum</name>
    <dbReference type="NCBI Taxonomy" id="2778368"/>
    <lineage>
        <taxon>Bacteria</taxon>
        <taxon>Bacillati</taxon>
        <taxon>Chloroflexota</taxon>
        <taxon>Ktedonobacteria</taxon>
        <taxon>Ktedonobacterales</taxon>
        <taxon>Dictyobacteraceae</taxon>
        <taxon>Dictyobacter</taxon>
    </lineage>
</organism>